<name>A0A5M6D618_9BACT</name>
<feature type="region of interest" description="Disordered" evidence="2">
    <location>
        <begin position="1"/>
        <end position="29"/>
    </location>
</feature>
<dbReference type="Proteomes" id="UP000324479">
    <property type="component" value="Unassembled WGS sequence"/>
</dbReference>
<dbReference type="InterPro" id="IPR057666">
    <property type="entry name" value="DrpA_SLOG"/>
</dbReference>
<evidence type="ECO:0000313" key="6">
    <source>
        <dbReference type="Proteomes" id="UP000324479"/>
    </source>
</evidence>
<reference evidence="5 6" key="1">
    <citation type="submission" date="2019-08" db="EMBL/GenBank/DDBJ databases">
        <authorList>
            <person name="Dhanesh K."/>
            <person name="Kumar G."/>
            <person name="Sasikala C."/>
            <person name="Venkata Ramana C."/>
        </authorList>
    </citation>
    <scope>NUCLEOTIDE SEQUENCE [LARGE SCALE GENOMIC DNA]</scope>
    <source>
        <strain evidence="5 6">JC645</strain>
    </source>
</reference>
<gene>
    <name evidence="5" type="primary">dprA</name>
    <name evidence="5" type="ORF">FYK55_15385</name>
</gene>
<dbReference type="InterPro" id="IPR010994">
    <property type="entry name" value="RuvA_2-like"/>
</dbReference>
<dbReference type="InterPro" id="IPR036388">
    <property type="entry name" value="WH-like_DNA-bd_sf"/>
</dbReference>
<dbReference type="EMBL" id="VWOX01000008">
    <property type="protein sequence ID" value="KAA5542186.1"/>
    <property type="molecule type" value="Genomic_DNA"/>
</dbReference>
<dbReference type="PANTHER" id="PTHR43022:SF1">
    <property type="entry name" value="PROTEIN SMF"/>
    <property type="match status" value="1"/>
</dbReference>
<dbReference type="InterPro" id="IPR003488">
    <property type="entry name" value="DprA"/>
</dbReference>
<dbReference type="GO" id="GO:0009294">
    <property type="term" value="P:DNA-mediated transformation"/>
    <property type="evidence" value="ECO:0007669"/>
    <property type="project" value="InterPro"/>
</dbReference>
<keyword evidence="6" id="KW-1185">Reference proteome</keyword>
<dbReference type="Gene3D" id="3.40.50.450">
    <property type="match status" value="1"/>
</dbReference>
<dbReference type="SUPFAM" id="SSF47781">
    <property type="entry name" value="RuvA domain 2-like"/>
    <property type="match status" value="1"/>
</dbReference>
<comment type="caution">
    <text evidence="5">The sequence shown here is derived from an EMBL/GenBank/DDBJ whole genome shotgun (WGS) entry which is preliminary data.</text>
</comment>
<dbReference type="NCBIfam" id="TIGR00732">
    <property type="entry name" value="dprA"/>
    <property type="match status" value="1"/>
</dbReference>
<dbReference type="PANTHER" id="PTHR43022">
    <property type="entry name" value="PROTEIN SMF"/>
    <property type="match status" value="1"/>
</dbReference>
<evidence type="ECO:0000313" key="5">
    <source>
        <dbReference type="EMBL" id="KAA5542186.1"/>
    </source>
</evidence>
<comment type="similarity">
    <text evidence="1">Belongs to the DprA/Smf family.</text>
</comment>
<organism evidence="5 6">
    <name type="scientific">Roseiconus nitratireducens</name>
    <dbReference type="NCBI Taxonomy" id="2605748"/>
    <lineage>
        <taxon>Bacteria</taxon>
        <taxon>Pseudomonadati</taxon>
        <taxon>Planctomycetota</taxon>
        <taxon>Planctomycetia</taxon>
        <taxon>Pirellulales</taxon>
        <taxon>Pirellulaceae</taxon>
        <taxon>Roseiconus</taxon>
    </lineage>
</organism>
<dbReference type="Gene3D" id="1.10.10.10">
    <property type="entry name" value="Winged helix-like DNA-binding domain superfamily/Winged helix DNA-binding domain"/>
    <property type="match status" value="1"/>
</dbReference>
<dbReference type="Pfam" id="PF17782">
    <property type="entry name" value="WHD_DprA"/>
    <property type="match status" value="1"/>
</dbReference>
<dbReference type="RefSeq" id="WP_150077334.1">
    <property type="nucleotide sequence ID" value="NZ_VWOX01000008.1"/>
</dbReference>
<proteinExistence type="inferred from homology"/>
<dbReference type="InterPro" id="IPR041614">
    <property type="entry name" value="DprA_WH"/>
</dbReference>
<dbReference type="SUPFAM" id="SSF102405">
    <property type="entry name" value="MCP/YpsA-like"/>
    <property type="match status" value="1"/>
</dbReference>
<dbReference type="Pfam" id="PF14520">
    <property type="entry name" value="HHH_5"/>
    <property type="match status" value="1"/>
</dbReference>
<feature type="domain" description="Smf/DprA SLOG" evidence="3">
    <location>
        <begin position="115"/>
        <end position="323"/>
    </location>
</feature>
<dbReference type="Pfam" id="PF02481">
    <property type="entry name" value="DNA_processg_A"/>
    <property type="match status" value="1"/>
</dbReference>
<accession>A0A5M6D618</accession>
<evidence type="ECO:0000259" key="4">
    <source>
        <dbReference type="Pfam" id="PF17782"/>
    </source>
</evidence>
<dbReference type="AlphaFoldDB" id="A0A5M6D618"/>
<evidence type="ECO:0000256" key="1">
    <source>
        <dbReference type="ARBA" id="ARBA00006525"/>
    </source>
</evidence>
<evidence type="ECO:0000256" key="2">
    <source>
        <dbReference type="SAM" id="MobiDB-lite"/>
    </source>
</evidence>
<evidence type="ECO:0000259" key="3">
    <source>
        <dbReference type="Pfam" id="PF02481"/>
    </source>
</evidence>
<feature type="domain" description="DprA winged helix" evidence="4">
    <location>
        <begin position="340"/>
        <end position="397"/>
    </location>
</feature>
<sequence length="402" mass="42174">MKGADRTSGGAGNSSPPPLQPAAELRGSQTRASIDKAERLRDALTLSLLPGLGPRTQASLLEVFGDPGNVLQADESSLMSVPGVGPKLVHTIRTAAHHVDPQGVLDWCRQNDCQVLLRGSDAYPNLLNDLDDAPSVLFCRGTMLPCDEIAVAIVGTRHATAYGTRQAERMAFALASAGVTVVSGLARGIDAAAHQGALSAGGRTVAVLGGGLGQIYPAEHAPLADSIADQGAVVSEFAPQAKPRGGMFPQRNRLIAALSLATLVVEAPDRSGALITARLAGELNRDCLAIPGPISSRASRGTNQLIRDGATLVQSVDDVLETLGPMTRAVKTSDGHEIRNPAELSLNDIERSVLECIQPDSTAIDRVIGDSKLPAHQVMATISVLEMRRLIRRLSGQYVSRI</sequence>
<protein>
    <submittedName>
        <fullName evidence="5">DNA-protecting protein DprA</fullName>
    </submittedName>
</protein>